<accession>A0A6C0C855</accession>
<dbReference type="EMBL" id="MN739356">
    <property type="protein sequence ID" value="QHT00537.1"/>
    <property type="molecule type" value="Genomic_DNA"/>
</dbReference>
<proteinExistence type="predicted"/>
<protein>
    <submittedName>
        <fullName evidence="1">Uncharacterized protein</fullName>
    </submittedName>
</protein>
<name>A0A6C0C855_9ZZZZ</name>
<dbReference type="AlphaFoldDB" id="A0A6C0C855"/>
<evidence type="ECO:0000313" key="1">
    <source>
        <dbReference type="EMBL" id="QHT00537.1"/>
    </source>
</evidence>
<sequence>MFDRYIGVKYESVAVKIIAIIDEATDMATKDTYSICK</sequence>
<organism evidence="1">
    <name type="scientific">viral metagenome</name>
    <dbReference type="NCBI Taxonomy" id="1070528"/>
    <lineage>
        <taxon>unclassified sequences</taxon>
        <taxon>metagenomes</taxon>
        <taxon>organismal metagenomes</taxon>
    </lineage>
</organism>
<reference evidence="1" key="1">
    <citation type="journal article" date="2020" name="Nature">
        <title>Giant virus diversity and host interactions through global metagenomics.</title>
        <authorList>
            <person name="Schulz F."/>
            <person name="Roux S."/>
            <person name="Paez-Espino D."/>
            <person name="Jungbluth S."/>
            <person name="Walsh D.A."/>
            <person name="Denef V.J."/>
            <person name="McMahon K.D."/>
            <person name="Konstantinidis K.T."/>
            <person name="Eloe-Fadrosh E.A."/>
            <person name="Kyrpides N.C."/>
            <person name="Woyke T."/>
        </authorList>
    </citation>
    <scope>NUCLEOTIDE SEQUENCE</scope>
    <source>
        <strain evidence="1">GVMAG-M-3300020192-26</strain>
    </source>
</reference>